<protein>
    <submittedName>
        <fullName evidence="3">DUF4136 domain-containing protein</fullName>
    </submittedName>
</protein>
<dbReference type="Proteomes" id="UP000316727">
    <property type="component" value="Unassembled WGS sequence"/>
</dbReference>
<dbReference type="Gene3D" id="3.30.160.670">
    <property type="match status" value="1"/>
</dbReference>
<sequence length="197" mass="22126">MKQASYFCSFLICLLLSAGCSRVPMADIEIAYPQTTDFDSYKTFNLYSAEVPKPRVGGSGPQYNSLLDQYVRQSIGAEMRKSGFQLDVVAPDLLVAYDIAVDTSKASSAGYKFPQGFGYGYSFWYGYRFRYDTSTLFDFRPIDELPAGTLVIDIIDPATNELLWRCYADAYLDPSTQDEEYVKLVVEDILSEFPPAS</sequence>
<dbReference type="EMBL" id="VFRQ01000018">
    <property type="protein sequence ID" value="TPE40299.1"/>
    <property type="molecule type" value="Genomic_DNA"/>
</dbReference>
<dbReference type="PROSITE" id="PS51257">
    <property type="entry name" value="PROKAR_LIPOPROTEIN"/>
    <property type="match status" value="1"/>
</dbReference>
<feature type="chain" id="PRO_5021228009" evidence="1">
    <location>
        <begin position="27"/>
        <end position="197"/>
    </location>
</feature>
<keyword evidence="4" id="KW-1185">Reference proteome</keyword>
<dbReference type="AlphaFoldDB" id="A0A501VRW8"/>
<dbReference type="OrthoDB" id="5432251at2"/>
<dbReference type="Pfam" id="PF13590">
    <property type="entry name" value="DUF4136"/>
    <property type="match status" value="1"/>
</dbReference>
<evidence type="ECO:0000313" key="4">
    <source>
        <dbReference type="Proteomes" id="UP000316727"/>
    </source>
</evidence>
<comment type="caution">
    <text evidence="3">The sequence shown here is derived from an EMBL/GenBank/DDBJ whole genome shotgun (WGS) entry which is preliminary data.</text>
</comment>
<evidence type="ECO:0000313" key="3">
    <source>
        <dbReference type="EMBL" id="TPE40299.1"/>
    </source>
</evidence>
<dbReference type="InterPro" id="IPR025411">
    <property type="entry name" value="DUF4136"/>
</dbReference>
<proteinExistence type="predicted"/>
<evidence type="ECO:0000259" key="2">
    <source>
        <dbReference type="Pfam" id="PF13590"/>
    </source>
</evidence>
<organism evidence="3 4">
    <name type="scientific">Pontibacter mangrovi</name>
    <dbReference type="NCBI Taxonomy" id="2589816"/>
    <lineage>
        <taxon>Bacteria</taxon>
        <taxon>Pseudomonadati</taxon>
        <taxon>Bacteroidota</taxon>
        <taxon>Cytophagia</taxon>
        <taxon>Cytophagales</taxon>
        <taxon>Hymenobacteraceae</taxon>
        <taxon>Pontibacter</taxon>
    </lineage>
</organism>
<evidence type="ECO:0000256" key="1">
    <source>
        <dbReference type="SAM" id="SignalP"/>
    </source>
</evidence>
<reference evidence="3 4" key="1">
    <citation type="submission" date="2019-06" db="EMBL/GenBank/DDBJ databases">
        <title>A novel bacterium of genus Pontibacter, isolated from marine sediment.</title>
        <authorList>
            <person name="Huang H."/>
            <person name="Mo K."/>
            <person name="Hu Y."/>
        </authorList>
    </citation>
    <scope>NUCLEOTIDE SEQUENCE [LARGE SCALE GENOMIC DNA]</scope>
    <source>
        <strain evidence="3 4">HB172049</strain>
    </source>
</reference>
<feature type="domain" description="DUF4136" evidence="2">
    <location>
        <begin position="31"/>
        <end position="195"/>
    </location>
</feature>
<feature type="signal peptide" evidence="1">
    <location>
        <begin position="1"/>
        <end position="26"/>
    </location>
</feature>
<accession>A0A501VRW8</accession>
<gene>
    <name evidence="3" type="ORF">FJM65_20395</name>
</gene>
<keyword evidence="1" id="KW-0732">Signal</keyword>
<name>A0A501VRW8_9BACT</name>